<comment type="caution">
    <text evidence="1">The sequence shown here is derived from an EMBL/GenBank/DDBJ whole genome shotgun (WGS) entry which is preliminary data.</text>
</comment>
<gene>
    <name evidence="1" type="ORF">SE17_00285</name>
</gene>
<proteinExistence type="predicted"/>
<organism evidence="1 2">
    <name type="scientific">Kouleothrix aurantiaca</name>
    <dbReference type="NCBI Taxonomy" id="186479"/>
    <lineage>
        <taxon>Bacteria</taxon>
        <taxon>Bacillati</taxon>
        <taxon>Chloroflexota</taxon>
        <taxon>Chloroflexia</taxon>
        <taxon>Chloroflexales</taxon>
        <taxon>Roseiflexineae</taxon>
        <taxon>Roseiflexaceae</taxon>
        <taxon>Kouleothrix</taxon>
    </lineage>
</organism>
<dbReference type="AlphaFoldDB" id="A0A0P9FNV1"/>
<accession>A0A0P9FNV1</accession>
<dbReference type="SUPFAM" id="SSF52833">
    <property type="entry name" value="Thioredoxin-like"/>
    <property type="match status" value="1"/>
</dbReference>
<reference evidence="1 2" key="1">
    <citation type="submission" date="2015-09" db="EMBL/GenBank/DDBJ databases">
        <title>Draft genome sequence of Kouleothrix aurantiaca JCM 19913.</title>
        <authorList>
            <person name="Hemp J."/>
        </authorList>
    </citation>
    <scope>NUCLEOTIDE SEQUENCE [LARGE SCALE GENOMIC DNA]</scope>
    <source>
        <strain evidence="1 2">COM-B</strain>
    </source>
</reference>
<evidence type="ECO:0000313" key="2">
    <source>
        <dbReference type="Proteomes" id="UP000050509"/>
    </source>
</evidence>
<evidence type="ECO:0000313" key="1">
    <source>
        <dbReference type="EMBL" id="KPV55011.1"/>
    </source>
</evidence>
<protein>
    <recommendedName>
        <fullName evidence="3">Alkyl hydroperoxide reductase subunit C/ Thiol specific antioxidant domain-containing protein</fullName>
    </recommendedName>
</protein>
<dbReference type="Gene3D" id="3.40.30.10">
    <property type="entry name" value="Glutaredoxin"/>
    <property type="match status" value="1"/>
</dbReference>
<sequence>MQRAAAAELGLAYPLLSEGPTVNQHPVGSAYGVYHLRQRHPGPVDANAIVVIDANGIVRAVRVRPGQQMSAANVLDIVDEAIGSEGGAK</sequence>
<name>A0A0P9FNV1_9CHLR</name>
<dbReference type="InterPro" id="IPR036249">
    <property type="entry name" value="Thioredoxin-like_sf"/>
</dbReference>
<evidence type="ECO:0008006" key="3">
    <source>
        <dbReference type="Google" id="ProtNLM"/>
    </source>
</evidence>
<keyword evidence="2" id="KW-1185">Reference proteome</keyword>
<dbReference type="EMBL" id="LJCR01000002">
    <property type="protein sequence ID" value="KPV55011.1"/>
    <property type="molecule type" value="Genomic_DNA"/>
</dbReference>
<dbReference type="Proteomes" id="UP000050509">
    <property type="component" value="Unassembled WGS sequence"/>
</dbReference>